<protein>
    <submittedName>
        <fullName evidence="1">Uncharacterized protein</fullName>
    </submittedName>
</protein>
<evidence type="ECO:0000313" key="2">
    <source>
        <dbReference type="Proteomes" id="UP000204235"/>
    </source>
</evidence>
<accession>W8D0F8</accession>
<organism evidence="1 2">
    <name type="scientific">Erwinia phage PhiEaH1</name>
    <dbReference type="NCBI Taxonomy" id="1401669"/>
    <lineage>
        <taxon>Viruses</taxon>
        <taxon>Duplodnaviria</taxon>
        <taxon>Heunggongvirae</taxon>
        <taxon>Uroviricota</taxon>
        <taxon>Caudoviricetes</taxon>
        <taxon>Chimalliviridae</taxon>
        <taxon>Iapetusvirus</taxon>
        <taxon>Iapetusvirus EaH1</taxon>
    </lineage>
</organism>
<dbReference type="KEGG" id="vg:18500945"/>
<dbReference type="EMBL" id="KF623294">
    <property type="protein sequence ID" value="AGX01768.1"/>
    <property type="molecule type" value="Genomic_DNA"/>
</dbReference>
<dbReference type="GeneID" id="18500945"/>
<keyword evidence="2" id="KW-1185">Reference proteome</keyword>
<sequence length="214" mass="24241">MFLEKNMNKPLPKVTVRRGGVVKFEDNVAVVDLTALTGDSTPVRFPIPAPLLPRPEEYSTSPAITQYGSAGALTDLAGMMGEDYVQYRFFHLIALYPDFKKLGYHHSETSSHLILEHGDNKRVLAWWVNDMPETFLCFEEGEDLPAPREDDTKTPDLFNPSELMYALSIMAQHGSMGSDIFAIYNTPERKTVLFNDYEDPTFFMGAYFNPVEQD</sequence>
<reference evidence="1 2" key="1">
    <citation type="journal article" date="2014" name="FEMS Microbiol. Lett.">
        <title>The genome of the Erwinia amylovora phage PhiEaH1 reveals greater diversity and broadens the applicability of phages for the treatment of fire blight.</title>
        <authorList>
            <person name="Meczker K."/>
            <person name="Domotor D."/>
            <person name="Vass J."/>
            <person name="Rakhely G."/>
            <person name="Schneider G."/>
            <person name="Kovacs T."/>
        </authorList>
    </citation>
    <scope>NUCLEOTIDE SEQUENCE [LARGE SCALE GENOMIC DNA]</scope>
</reference>
<dbReference type="RefSeq" id="YP_009010099.1">
    <property type="nucleotide sequence ID" value="NC_023610.1"/>
</dbReference>
<dbReference type="Proteomes" id="UP000204235">
    <property type="component" value="Segment"/>
</dbReference>
<name>W8D0F8_9CAUD</name>
<proteinExistence type="predicted"/>
<evidence type="ECO:0000313" key="1">
    <source>
        <dbReference type="EMBL" id="AGX01768.1"/>
    </source>
</evidence>